<dbReference type="Pfam" id="PF19780">
    <property type="entry name" value="DUF6265"/>
    <property type="match status" value="1"/>
</dbReference>
<name>A0A1I5HFS0_9BACT</name>
<gene>
    <name evidence="3" type="ORF">SAMN04488519_10724</name>
</gene>
<dbReference type="STRING" id="226506.SAMN04488519_10724"/>
<keyword evidence="4" id="KW-1185">Reference proteome</keyword>
<proteinExistence type="predicted"/>
<keyword evidence="1" id="KW-0732">Signal</keyword>
<evidence type="ECO:0000313" key="3">
    <source>
        <dbReference type="EMBL" id="SFO47122.1"/>
    </source>
</evidence>
<evidence type="ECO:0000259" key="2">
    <source>
        <dbReference type="Pfam" id="PF19780"/>
    </source>
</evidence>
<organism evidence="3 4">
    <name type="scientific">Algoriphagus ornithinivorans</name>
    <dbReference type="NCBI Taxonomy" id="226506"/>
    <lineage>
        <taxon>Bacteria</taxon>
        <taxon>Pseudomonadati</taxon>
        <taxon>Bacteroidota</taxon>
        <taxon>Cytophagia</taxon>
        <taxon>Cytophagales</taxon>
        <taxon>Cyclobacteriaceae</taxon>
        <taxon>Algoriphagus</taxon>
    </lineage>
</organism>
<evidence type="ECO:0000256" key="1">
    <source>
        <dbReference type="SAM" id="SignalP"/>
    </source>
</evidence>
<feature type="signal peptide" evidence="1">
    <location>
        <begin position="1"/>
        <end position="19"/>
    </location>
</feature>
<accession>A0A1I5HFS0</accession>
<sequence>MKSIILSLAFFLLSTQSFSQEVKTLSPDENPGKGKVSELDWLSGYWLGTGLGGECEEVWLPQKDGQMMGTFRFWNDGKLQFTEFFQLVEFGDSFTLKLKHYGADLNPWEENEEWTEFRLIEVGENKVWLDGLTMERVGDQMNVWVLMRSKNGDHVEKFEYQKGNF</sequence>
<feature type="domain" description="DUF6265" evidence="2">
    <location>
        <begin position="40"/>
        <end position="145"/>
    </location>
</feature>
<feature type="chain" id="PRO_5011682121" description="DUF6265 domain-containing protein" evidence="1">
    <location>
        <begin position="20"/>
        <end position="165"/>
    </location>
</feature>
<dbReference type="RefSeq" id="WP_091654388.1">
    <property type="nucleotide sequence ID" value="NZ_FOVW01000007.1"/>
</dbReference>
<protein>
    <recommendedName>
        <fullName evidence="2">DUF6265 domain-containing protein</fullName>
    </recommendedName>
</protein>
<reference evidence="4" key="1">
    <citation type="submission" date="2016-10" db="EMBL/GenBank/DDBJ databases">
        <authorList>
            <person name="Varghese N."/>
            <person name="Submissions S."/>
        </authorList>
    </citation>
    <scope>NUCLEOTIDE SEQUENCE [LARGE SCALE GENOMIC DNA]</scope>
    <source>
        <strain evidence="4">DSM 15282</strain>
    </source>
</reference>
<dbReference type="AlphaFoldDB" id="A0A1I5HFS0"/>
<dbReference type="Proteomes" id="UP000199564">
    <property type="component" value="Unassembled WGS sequence"/>
</dbReference>
<dbReference type="EMBL" id="FOVW01000007">
    <property type="protein sequence ID" value="SFO47122.1"/>
    <property type="molecule type" value="Genomic_DNA"/>
</dbReference>
<evidence type="ECO:0000313" key="4">
    <source>
        <dbReference type="Proteomes" id="UP000199564"/>
    </source>
</evidence>
<dbReference type="InterPro" id="IPR046232">
    <property type="entry name" value="DUF6265"/>
</dbReference>